<dbReference type="Pfam" id="PF00520">
    <property type="entry name" value="Ion_trans"/>
    <property type="match status" value="1"/>
</dbReference>
<dbReference type="GO" id="GO:0001508">
    <property type="term" value="P:action potential"/>
    <property type="evidence" value="ECO:0007669"/>
    <property type="project" value="TreeGrafter"/>
</dbReference>
<dbReference type="InterPro" id="IPR028325">
    <property type="entry name" value="VG_K_chnl"/>
</dbReference>
<organism evidence="14 15">
    <name type="scientific">Schistosoma margrebowiei</name>
    <dbReference type="NCBI Taxonomy" id="48269"/>
    <lineage>
        <taxon>Eukaryota</taxon>
        <taxon>Metazoa</taxon>
        <taxon>Spiralia</taxon>
        <taxon>Lophotrochozoa</taxon>
        <taxon>Platyhelminthes</taxon>
        <taxon>Trematoda</taxon>
        <taxon>Digenea</taxon>
        <taxon>Strigeidida</taxon>
        <taxon>Schistosomatoidea</taxon>
        <taxon>Schistosomatidae</taxon>
        <taxon>Schistosoma</taxon>
    </lineage>
</organism>
<dbReference type="InterPro" id="IPR011333">
    <property type="entry name" value="SKP1/BTB/POZ_sf"/>
</dbReference>
<keyword evidence="4 12" id="KW-0812">Transmembrane</keyword>
<evidence type="ECO:0000256" key="8">
    <source>
        <dbReference type="ARBA" id="ARBA00022989"/>
    </source>
</evidence>
<dbReference type="SUPFAM" id="SSF81324">
    <property type="entry name" value="Voltage-gated potassium channels"/>
    <property type="match status" value="1"/>
</dbReference>
<dbReference type="CDD" id="cd18317">
    <property type="entry name" value="BTB_POZ_Kv"/>
    <property type="match status" value="1"/>
</dbReference>
<evidence type="ECO:0000313" key="14">
    <source>
        <dbReference type="Proteomes" id="UP000050790"/>
    </source>
</evidence>
<keyword evidence="3" id="KW-0633">Potassium transport</keyword>
<dbReference type="AlphaFoldDB" id="A0AA84ZT95"/>
<evidence type="ECO:0000256" key="12">
    <source>
        <dbReference type="SAM" id="Phobius"/>
    </source>
</evidence>
<keyword evidence="9" id="KW-0406">Ion transport</keyword>
<evidence type="ECO:0000256" key="3">
    <source>
        <dbReference type="ARBA" id="ARBA00022538"/>
    </source>
</evidence>
<evidence type="ECO:0000256" key="11">
    <source>
        <dbReference type="ARBA" id="ARBA00023303"/>
    </source>
</evidence>
<dbReference type="GO" id="GO:0051260">
    <property type="term" value="P:protein homooligomerization"/>
    <property type="evidence" value="ECO:0007669"/>
    <property type="project" value="InterPro"/>
</dbReference>
<dbReference type="PRINTS" id="PR00169">
    <property type="entry name" value="KCHANNEL"/>
</dbReference>
<evidence type="ECO:0000259" key="13">
    <source>
        <dbReference type="SMART" id="SM00225"/>
    </source>
</evidence>
<feature type="transmembrane region" description="Helical" evidence="12">
    <location>
        <begin position="563"/>
        <end position="589"/>
    </location>
</feature>
<name>A0AA84ZT95_9TREM</name>
<evidence type="ECO:0000256" key="9">
    <source>
        <dbReference type="ARBA" id="ARBA00023065"/>
    </source>
</evidence>
<dbReference type="Gene3D" id="1.10.287.70">
    <property type="match status" value="1"/>
</dbReference>
<dbReference type="PRINTS" id="PR01491">
    <property type="entry name" value="KVCHANNEL"/>
</dbReference>
<feature type="transmembrane region" description="Helical" evidence="12">
    <location>
        <begin position="465"/>
        <end position="485"/>
    </location>
</feature>
<evidence type="ECO:0000256" key="6">
    <source>
        <dbReference type="ARBA" id="ARBA00022882"/>
    </source>
</evidence>
<dbReference type="InterPro" id="IPR000210">
    <property type="entry name" value="BTB/POZ_dom"/>
</dbReference>
<evidence type="ECO:0000256" key="10">
    <source>
        <dbReference type="ARBA" id="ARBA00023136"/>
    </source>
</evidence>
<keyword evidence="11" id="KW-0407">Ion channel</keyword>
<sequence>MQDNNSTNNNNFNDCYEDISKAIQAIQSNHLNQSNDNNNNITGDIHNTNNNELNLMKRSNSCKLDSLNASTLLPLKRSFPCEKSQYHIGWKPVTSFVTNLQSKLLNHSNDLKSEQSNQSIEHKSNINHLGRFNIGCPSGCNSSIADVTVNEEYEFYTDMIQPSELLNNQQNPIQSELITHRNCHQSPHYMENDHLSKTCTGTSKAPVIVRLNVSGTIFHVRHSTLKRDPFVYGKMLEDAIWIAQTKEYYFERDPEVFRFILSYLRRGELHLPHGMCGPLVEKELDDWGIALGLDIQRCCLGPVMESKSKLESLHRFEEKLEPEAVQPDYWIQSYRWQLFREKIWSVIDISPRLIHSRFSNYRHRKQYTPNELFPNDYSSTSDQSNSNDNHSFNSNQKSIDPINHYSISNEQSDNSLESKSFHLSTTIQSINHCCHEKINKCTKCSSCYAVTNHESIYLIWLRHFYFIYETLIITSAVGVFMLSTVKEYRIPFYMNITGYTDAYNDTIIDYTNNHLEIITLFNQSDKTNYSYFTLPSKWLVQMDIFFSIAITIDVLIRMIFCPCFLIWFFSLSTLIDILSLVPFYCEFIFYELVYTYNNDNHYHTNPDSIWWLIRILKVEEYFIILKVFVVLRLFRLLRRHRGTRVLFYTIRTTITDLSIIIILILVSALFFGAAIYFVDPTFTDIPKGFWWALITMSTVGYGDLVPNNTGGYIVATACIILGTLLVSYTIPVLVNHFLLYYAHADQLSMVKQLHRTAKRKIRNRKMSRYLQKALFNAKSIVSSTMTNVNNNKT</sequence>
<dbReference type="Gene3D" id="3.30.710.10">
    <property type="entry name" value="Potassium Channel Kv1.1, Chain A"/>
    <property type="match status" value="1"/>
</dbReference>
<feature type="transmembrane region" description="Helical" evidence="12">
    <location>
        <begin position="712"/>
        <end position="742"/>
    </location>
</feature>
<dbReference type="InterPro" id="IPR003131">
    <property type="entry name" value="T1-type_BTB"/>
</dbReference>
<dbReference type="Proteomes" id="UP000050790">
    <property type="component" value="Unassembled WGS sequence"/>
</dbReference>
<keyword evidence="5" id="KW-0631">Potassium channel</keyword>
<proteinExistence type="predicted"/>
<dbReference type="PANTHER" id="PTHR11537">
    <property type="entry name" value="VOLTAGE-GATED POTASSIUM CHANNEL"/>
    <property type="match status" value="1"/>
</dbReference>
<dbReference type="PANTHER" id="PTHR11537:SF252">
    <property type="entry name" value="POTASSIUM VOLTAGE-GATED CHANNEL PROTEIN SHAW"/>
    <property type="match status" value="1"/>
</dbReference>
<dbReference type="SUPFAM" id="SSF54695">
    <property type="entry name" value="POZ domain"/>
    <property type="match status" value="1"/>
</dbReference>
<feature type="transmembrane region" description="Helical" evidence="12">
    <location>
        <begin position="609"/>
        <end position="634"/>
    </location>
</feature>
<evidence type="ECO:0000313" key="15">
    <source>
        <dbReference type="WBParaSite" id="SMRG1_46060.1"/>
    </source>
</evidence>
<feature type="domain" description="BTB" evidence="13">
    <location>
        <begin position="207"/>
        <end position="305"/>
    </location>
</feature>
<evidence type="ECO:0000256" key="7">
    <source>
        <dbReference type="ARBA" id="ARBA00022958"/>
    </source>
</evidence>
<evidence type="ECO:0000256" key="4">
    <source>
        <dbReference type="ARBA" id="ARBA00022692"/>
    </source>
</evidence>
<dbReference type="SMART" id="SM00225">
    <property type="entry name" value="BTB"/>
    <property type="match status" value="1"/>
</dbReference>
<keyword evidence="8 12" id="KW-1133">Transmembrane helix</keyword>
<accession>A0AA84ZT95</accession>
<dbReference type="InterPro" id="IPR027359">
    <property type="entry name" value="Volt_channel_dom_sf"/>
</dbReference>
<keyword evidence="10 12" id="KW-0472">Membrane</keyword>
<dbReference type="InterPro" id="IPR003968">
    <property type="entry name" value="K_chnl_volt-dep_Kv"/>
</dbReference>
<evidence type="ECO:0000256" key="2">
    <source>
        <dbReference type="ARBA" id="ARBA00022448"/>
    </source>
</evidence>
<protein>
    <recommendedName>
        <fullName evidence="13">BTB domain-containing protein</fullName>
    </recommendedName>
</protein>
<dbReference type="InterPro" id="IPR005821">
    <property type="entry name" value="Ion_trans_dom"/>
</dbReference>
<evidence type="ECO:0000256" key="5">
    <source>
        <dbReference type="ARBA" id="ARBA00022826"/>
    </source>
</evidence>
<keyword evidence="6" id="KW-0851">Voltage-gated channel</keyword>
<dbReference type="GO" id="GO:0005251">
    <property type="term" value="F:delayed rectifier potassium channel activity"/>
    <property type="evidence" value="ECO:0007669"/>
    <property type="project" value="TreeGrafter"/>
</dbReference>
<reference evidence="15" key="1">
    <citation type="submission" date="2023-11" db="UniProtKB">
        <authorList>
            <consortium name="WormBaseParasite"/>
        </authorList>
    </citation>
    <scope>IDENTIFICATION</scope>
</reference>
<feature type="transmembrane region" description="Helical" evidence="12">
    <location>
        <begin position="654"/>
        <end position="678"/>
    </location>
</feature>
<keyword evidence="2" id="KW-0813">Transport</keyword>
<dbReference type="Pfam" id="PF02214">
    <property type="entry name" value="BTB_2"/>
    <property type="match status" value="1"/>
</dbReference>
<dbReference type="GO" id="GO:0008076">
    <property type="term" value="C:voltage-gated potassium channel complex"/>
    <property type="evidence" value="ECO:0007669"/>
    <property type="project" value="InterPro"/>
</dbReference>
<dbReference type="Gene3D" id="1.20.120.350">
    <property type="entry name" value="Voltage-gated potassium channels. Chain C"/>
    <property type="match status" value="1"/>
</dbReference>
<keyword evidence="7" id="KW-0630">Potassium</keyword>
<dbReference type="WBParaSite" id="SMRG1_46060.1">
    <property type="protein sequence ID" value="SMRG1_46060.1"/>
    <property type="gene ID" value="SMRG1_46060"/>
</dbReference>
<feature type="transmembrane region" description="Helical" evidence="12">
    <location>
        <begin position="538"/>
        <end position="556"/>
    </location>
</feature>
<evidence type="ECO:0000256" key="1">
    <source>
        <dbReference type="ARBA" id="ARBA00004141"/>
    </source>
</evidence>
<comment type="subcellular location">
    <subcellularLocation>
        <location evidence="1">Membrane</location>
        <topology evidence="1">Multi-pass membrane protein</topology>
    </subcellularLocation>
</comment>